<evidence type="ECO:0000256" key="4">
    <source>
        <dbReference type="ARBA" id="ARBA00022840"/>
    </source>
</evidence>
<evidence type="ECO:0000259" key="8">
    <source>
        <dbReference type="PROSITE" id="PS50893"/>
    </source>
</evidence>
<feature type="domain" description="ABC transmembrane type-1" evidence="9">
    <location>
        <begin position="19"/>
        <end position="258"/>
    </location>
</feature>
<evidence type="ECO:0000313" key="11">
    <source>
        <dbReference type="Proteomes" id="UP000035548"/>
    </source>
</evidence>
<protein>
    <submittedName>
        <fullName evidence="10">ABC-type transport system, fused ATPase and permease</fullName>
    </submittedName>
</protein>
<keyword evidence="6 7" id="KW-0472">Membrane</keyword>
<dbReference type="SUPFAM" id="SSF52540">
    <property type="entry name" value="P-loop containing nucleoside triphosphate hydrolases"/>
    <property type="match status" value="1"/>
</dbReference>
<dbReference type="Gene3D" id="3.40.50.300">
    <property type="entry name" value="P-loop containing nucleotide triphosphate hydrolases"/>
    <property type="match status" value="1"/>
</dbReference>
<dbReference type="AlphaFoldDB" id="A0A0G3HLJ4"/>
<dbReference type="PANTHER" id="PTHR24221">
    <property type="entry name" value="ATP-BINDING CASSETTE SUB-FAMILY B"/>
    <property type="match status" value="1"/>
</dbReference>
<evidence type="ECO:0000256" key="1">
    <source>
        <dbReference type="ARBA" id="ARBA00004651"/>
    </source>
</evidence>
<dbReference type="InterPro" id="IPR017871">
    <property type="entry name" value="ABC_transporter-like_CS"/>
</dbReference>
<keyword evidence="2 7" id="KW-0812">Transmembrane</keyword>
<dbReference type="GO" id="GO:0005886">
    <property type="term" value="C:plasma membrane"/>
    <property type="evidence" value="ECO:0007669"/>
    <property type="project" value="UniProtKB-SubCell"/>
</dbReference>
<dbReference type="GO" id="GO:0016887">
    <property type="term" value="F:ATP hydrolysis activity"/>
    <property type="evidence" value="ECO:0007669"/>
    <property type="project" value="InterPro"/>
</dbReference>
<gene>
    <name evidence="10" type="ORF">CUTER_10200</name>
</gene>
<dbReference type="Pfam" id="PF00005">
    <property type="entry name" value="ABC_tran"/>
    <property type="match status" value="1"/>
</dbReference>
<evidence type="ECO:0000256" key="5">
    <source>
        <dbReference type="ARBA" id="ARBA00022989"/>
    </source>
</evidence>
<reference evidence="10 11" key="1">
    <citation type="journal article" date="2015" name="Genome Announc.">
        <title>Virulence Factor Genes Detected in the Complete Genome Sequence of Corynebacterium uterequi DSM 45634, Isolated from the Uterus of a Maiden Mare.</title>
        <authorList>
            <person name="Ruckert C."/>
            <person name="Kriete M."/>
            <person name="Jaenicke S."/>
            <person name="Winkler A."/>
            <person name="Tauch A."/>
        </authorList>
    </citation>
    <scope>NUCLEOTIDE SEQUENCE [LARGE SCALE GENOMIC DNA]</scope>
    <source>
        <strain evidence="10 11">DSM 45634</strain>
    </source>
</reference>
<feature type="transmembrane region" description="Helical" evidence="7">
    <location>
        <begin position="152"/>
        <end position="176"/>
    </location>
</feature>
<feature type="transmembrane region" description="Helical" evidence="7">
    <location>
        <begin position="53"/>
        <end position="72"/>
    </location>
</feature>
<evidence type="ECO:0000259" key="9">
    <source>
        <dbReference type="PROSITE" id="PS50929"/>
    </source>
</evidence>
<organism evidence="10 11">
    <name type="scientific">Corynebacterium uterequi</name>
    <dbReference type="NCBI Taxonomy" id="1072256"/>
    <lineage>
        <taxon>Bacteria</taxon>
        <taxon>Bacillati</taxon>
        <taxon>Actinomycetota</taxon>
        <taxon>Actinomycetes</taxon>
        <taxon>Mycobacteriales</taxon>
        <taxon>Corynebacteriaceae</taxon>
        <taxon>Corynebacterium</taxon>
    </lineage>
</organism>
<dbReference type="KEGG" id="cut:CUTER_10200"/>
<keyword evidence="5 7" id="KW-1133">Transmembrane helix</keyword>
<keyword evidence="3" id="KW-0547">Nucleotide-binding</keyword>
<proteinExistence type="predicted"/>
<name>A0A0G3HLJ4_9CORY</name>
<dbReference type="InterPro" id="IPR027417">
    <property type="entry name" value="P-loop_NTPase"/>
</dbReference>
<keyword evidence="11" id="KW-1185">Reference proteome</keyword>
<dbReference type="SUPFAM" id="SSF90123">
    <property type="entry name" value="ABC transporter transmembrane region"/>
    <property type="match status" value="1"/>
</dbReference>
<evidence type="ECO:0000313" key="10">
    <source>
        <dbReference type="EMBL" id="AKK12007.1"/>
    </source>
</evidence>
<dbReference type="PATRIC" id="fig|1072256.5.peg.2008"/>
<comment type="subcellular location">
    <subcellularLocation>
        <location evidence="1">Cell membrane</location>
        <topology evidence="1">Multi-pass membrane protein</topology>
    </subcellularLocation>
</comment>
<evidence type="ECO:0000256" key="6">
    <source>
        <dbReference type="ARBA" id="ARBA00023136"/>
    </source>
</evidence>
<dbReference type="STRING" id="1072256.CUTER_10200"/>
<dbReference type="RefSeq" id="WP_047260303.1">
    <property type="nucleotide sequence ID" value="NZ_CP011546.1"/>
</dbReference>
<dbReference type="Pfam" id="PF00664">
    <property type="entry name" value="ABC_membrane"/>
    <property type="match status" value="1"/>
</dbReference>
<feature type="transmembrane region" description="Helical" evidence="7">
    <location>
        <begin position="239"/>
        <end position="257"/>
    </location>
</feature>
<dbReference type="GO" id="GO:0005524">
    <property type="term" value="F:ATP binding"/>
    <property type="evidence" value="ECO:0007669"/>
    <property type="project" value="UniProtKB-KW"/>
</dbReference>
<dbReference type="InterPro" id="IPR036640">
    <property type="entry name" value="ABC1_TM_sf"/>
</dbReference>
<evidence type="ECO:0000256" key="7">
    <source>
        <dbReference type="SAM" id="Phobius"/>
    </source>
</evidence>
<evidence type="ECO:0000256" key="3">
    <source>
        <dbReference type="ARBA" id="ARBA00022741"/>
    </source>
</evidence>
<keyword evidence="4" id="KW-0067">ATP-binding</keyword>
<dbReference type="PROSITE" id="PS50929">
    <property type="entry name" value="ABC_TM1F"/>
    <property type="match status" value="1"/>
</dbReference>
<dbReference type="OrthoDB" id="9762778at2"/>
<evidence type="ECO:0000256" key="2">
    <source>
        <dbReference type="ARBA" id="ARBA00022692"/>
    </source>
</evidence>
<feature type="transmembrane region" description="Helical" evidence="7">
    <location>
        <begin position="125"/>
        <end position="146"/>
    </location>
</feature>
<dbReference type="InterPro" id="IPR003593">
    <property type="entry name" value="AAA+_ATPase"/>
</dbReference>
<dbReference type="InterPro" id="IPR039421">
    <property type="entry name" value="Type_1_exporter"/>
</dbReference>
<feature type="domain" description="ABC transporter" evidence="8">
    <location>
        <begin position="327"/>
        <end position="530"/>
    </location>
</feature>
<dbReference type="InterPro" id="IPR011527">
    <property type="entry name" value="ABC1_TM_dom"/>
</dbReference>
<dbReference type="EMBL" id="CP011546">
    <property type="protein sequence ID" value="AKK12007.1"/>
    <property type="molecule type" value="Genomic_DNA"/>
</dbReference>
<dbReference type="InterPro" id="IPR003439">
    <property type="entry name" value="ABC_transporter-like_ATP-bd"/>
</dbReference>
<dbReference type="PROSITE" id="PS50893">
    <property type="entry name" value="ABC_TRANSPORTER_2"/>
    <property type="match status" value="1"/>
</dbReference>
<accession>A0A0G3HLJ4</accession>
<reference evidence="11" key="2">
    <citation type="submission" date="2015-05" db="EMBL/GenBank/DDBJ databases">
        <title>Complete genome sequence of Corynebacterium uterequi DSM 45634, isolated from the uterus of a maiden mare.</title>
        <authorList>
            <person name="Ruckert C."/>
            <person name="Albersmeier A."/>
            <person name="Winkler A."/>
            <person name="Tauch A."/>
        </authorList>
    </citation>
    <scope>NUCLEOTIDE SEQUENCE [LARGE SCALE GENOMIC DNA]</scope>
    <source>
        <strain evidence="11">DSM 45634</strain>
    </source>
</reference>
<dbReference type="SMART" id="SM00382">
    <property type="entry name" value="AAA"/>
    <property type="match status" value="1"/>
</dbReference>
<sequence>MTILRWLLGVTRPVHPPLLASALLRCLNLGLGVVMFGLAGYAVASAFDGSLRLAAFGWLIAAAIAKAVAYYLEQFLGHLVAFKALELLRSHAFSRLWPTAPGTLMRARSGDLLATLTRDVDRIEVVYAHTFAPLVAAVVVPATAVLSVGAAVGWSVVAVPAACLLLSLLVVPSVGVRSTMRATRRALDTRRELSAHVTDSVFGADEITGYAREADRLDEQSHLDAAVARQARVGAVTRAVRRGANVALLLISVLAVAWHSAELGLPTAFALTVGTLYLFEGPRGVEDAVGTLDYSVSAARRLYELCHEPPLVTDGPRTLTLDAAPRIDFADVTYTYPGASEPVLTNFTLSVAPGEHVTLMGPSGCGKTTAAQLLARFDDPDAGHILINGVDATEYTLDSLRAAVAVVGQRPQLLHTTVAANLRLGNPEASDEELYDALRAVELGEEITDLNRNVGQDGARLSGGQAQRLCLARALVARPKVLILDEFTASLNVELAQRLRANLAARGDALTIVEIAHTVEPQHPGRIVRL</sequence>
<dbReference type="PANTHER" id="PTHR24221:SF653">
    <property type="entry name" value="TRANSPORT ATP-BINDING PROTEIN CYDC"/>
    <property type="match status" value="1"/>
</dbReference>
<dbReference type="Gene3D" id="1.20.1560.10">
    <property type="entry name" value="ABC transporter type 1, transmembrane domain"/>
    <property type="match status" value="1"/>
</dbReference>
<dbReference type="GO" id="GO:0140359">
    <property type="term" value="F:ABC-type transporter activity"/>
    <property type="evidence" value="ECO:0007669"/>
    <property type="project" value="InterPro"/>
</dbReference>
<dbReference type="PROSITE" id="PS00211">
    <property type="entry name" value="ABC_TRANSPORTER_1"/>
    <property type="match status" value="1"/>
</dbReference>
<feature type="transmembrane region" description="Helical" evidence="7">
    <location>
        <begin position="22"/>
        <end position="47"/>
    </location>
</feature>
<dbReference type="GO" id="GO:0034040">
    <property type="term" value="F:ATPase-coupled lipid transmembrane transporter activity"/>
    <property type="evidence" value="ECO:0007669"/>
    <property type="project" value="TreeGrafter"/>
</dbReference>
<dbReference type="Proteomes" id="UP000035548">
    <property type="component" value="Chromosome"/>
</dbReference>